<proteinExistence type="predicted"/>
<feature type="domain" description="DUF4268" evidence="1">
    <location>
        <begin position="167"/>
        <end position="303"/>
    </location>
</feature>
<gene>
    <name evidence="2" type="ORF">PMO1_08</name>
</gene>
<accession>A0A9C7GX60</accession>
<dbReference type="Pfam" id="PF14088">
    <property type="entry name" value="DUF4268"/>
    <property type="match status" value="1"/>
</dbReference>
<protein>
    <submittedName>
        <fullName evidence="2">Endonuclease</fullName>
    </submittedName>
</protein>
<dbReference type="InterPro" id="IPR025364">
    <property type="entry name" value="DUF4268"/>
</dbReference>
<reference evidence="2" key="1">
    <citation type="submission" date="2023-02" db="EMBL/GenBank/DDBJ databases">
        <authorList>
            <person name="Lossouarn J."/>
            <person name="Nesbo L C."/>
            <person name="Geslin C."/>
        </authorList>
    </citation>
    <scope>NUCLEOTIDE SEQUENCE</scope>
    <source>
        <strain evidence="2">Type strain: Marinitoga okinawensis TFS10-5</strain>
        <plasmid evidence="2">pMO1</plasmid>
    </source>
</reference>
<dbReference type="Gene3D" id="3.40.1350.10">
    <property type="match status" value="1"/>
</dbReference>
<dbReference type="AlphaFoldDB" id="A0A9C7GX60"/>
<dbReference type="InterPro" id="IPR011856">
    <property type="entry name" value="tRNA_endonuc-like_dom_sf"/>
</dbReference>
<dbReference type="GO" id="GO:0004519">
    <property type="term" value="F:endonuclease activity"/>
    <property type="evidence" value="ECO:0007669"/>
    <property type="project" value="UniProtKB-KW"/>
</dbReference>
<keyword evidence="2" id="KW-0540">Nuclease</keyword>
<organism evidence="2">
    <name type="scientific">Marinitoga okinawensis</name>
    <dbReference type="NCBI Taxonomy" id="389480"/>
    <lineage>
        <taxon>Bacteria</taxon>
        <taxon>Thermotogati</taxon>
        <taxon>Thermotogota</taxon>
        <taxon>Thermotogae</taxon>
        <taxon>Petrotogales</taxon>
        <taxon>Petrotogaceae</taxon>
        <taxon>Marinitoga</taxon>
    </lineage>
</organism>
<sequence length="317" mass="37121">MIGKIERVNLRDIWKNEAYDFTNWLAENLDVLAETLGISLSLIETEKAVGTFNVDILAEDSDGNLVVIENQLEKTDHDHLGKLITYATNIDAKKAIWITSEPRNAHITAISWLNESTPIDFYLLKLEAVKIGNSEPAPLFYIIVGPSEESKDIGSKKIELSKRHIKRLDFWQKLLERSKKKTDLFSRISPSKDNWISTGVGLSGLRLQYLINYDWGSVELYIDGGKGSEEINKKYFDYLFSKKDMIEKVLEDKLEWERMDENRASRIRKKFEKWGLKDEEHWEELQDQMIDFMIRFRKIIKKYVPELKKVRNKNIEE</sequence>
<dbReference type="GO" id="GO:0003676">
    <property type="term" value="F:nucleic acid binding"/>
    <property type="evidence" value="ECO:0007669"/>
    <property type="project" value="InterPro"/>
</dbReference>
<dbReference type="Proteomes" id="UP001161562">
    <property type="component" value="Plasmid pMO1"/>
</dbReference>
<keyword evidence="2" id="KW-0614">Plasmid</keyword>
<evidence type="ECO:0000313" key="2">
    <source>
        <dbReference type="EMBL" id="CAI4093960.1"/>
    </source>
</evidence>
<evidence type="ECO:0000259" key="1">
    <source>
        <dbReference type="Pfam" id="PF14088"/>
    </source>
</evidence>
<name>A0A9C7GX60_9BACT</name>
<keyword evidence="2" id="KW-0378">Hydrolase</keyword>
<dbReference type="EMBL" id="OX370180">
    <property type="protein sequence ID" value="CAI4093960.1"/>
    <property type="molecule type" value="Genomic_DNA"/>
</dbReference>
<geneLocation type="plasmid" evidence="2">
    <name>pMO1</name>
</geneLocation>
<keyword evidence="2" id="KW-0255">Endonuclease</keyword>